<evidence type="ECO:0000256" key="2">
    <source>
        <dbReference type="ARBA" id="ARBA00011977"/>
    </source>
</evidence>
<feature type="region of interest" description="Disordered" evidence="7">
    <location>
        <begin position="381"/>
        <end position="402"/>
    </location>
</feature>
<evidence type="ECO:0000256" key="3">
    <source>
        <dbReference type="ARBA" id="ARBA00022603"/>
    </source>
</evidence>
<dbReference type="PANTHER" id="PTHR23417:SF14">
    <property type="entry name" value="PENTACOTRIPEPTIDE-REPEAT REGION OF PRORP DOMAIN-CONTAINING PROTEIN"/>
    <property type="match status" value="1"/>
</dbReference>
<keyword evidence="6" id="KW-0819">tRNA processing</keyword>
<keyword evidence="5" id="KW-0949">S-adenosyl-L-methionine</keyword>
<dbReference type="OrthoDB" id="433555at2759"/>
<sequence>MEKEKCLAGRPNVRTANTFLRGCLVLGSVADAEAVLHRMQTVWAAQDDWRDQHGGRPDASTYEILVTLLCQALKHGRARKLAAVAVETLGVSPGCAAMFVAAARAALISGDIAAAAAAAKRARKTLAREGEFSEKKLSNLAGSGGKRGTKKWTSDGAESDARARSLEVFQDHRQREILADLKEIEALLPGSEPGAKVPAIDLPKLFMRTLCFEDYGDSQTAASESLAQALHRRLCEKLGLENGSDAAETVRQKFRTLTGKGSKKRRAAEGTEATVPRARIDLRGLFAEPGEEFTQTLHLELCSGSGEWLCSQALRDTSVNWVASELRFDRAARCFQRFALRGLAAEGANAGLLVGDAKGTLEAHLVPGCVARLFINHPEPPHQTDLERAAQSGEAREAGSGTESTHLLTLAFLRDACTAVLAPEGTLTVCTDNLAYGQWLLKAFASEPLRKLFKDALKGKGFKEGLVAEEKGFKLRSQPPPCEVAGALYKGSDGGSYFQRLKQSEKGSRGQENDRYYLCLRKRAG</sequence>
<reference evidence="8" key="1">
    <citation type="submission" date="2021-02" db="EMBL/GenBank/DDBJ databases">
        <authorList>
            <person name="Dougan E. K."/>
            <person name="Rhodes N."/>
            <person name="Thang M."/>
            <person name="Chan C."/>
        </authorList>
    </citation>
    <scope>NUCLEOTIDE SEQUENCE</scope>
</reference>
<evidence type="ECO:0000256" key="4">
    <source>
        <dbReference type="ARBA" id="ARBA00022679"/>
    </source>
</evidence>
<evidence type="ECO:0000256" key="6">
    <source>
        <dbReference type="ARBA" id="ARBA00022694"/>
    </source>
</evidence>
<accession>A0A812KPU4</accession>
<name>A0A812KPU4_9DINO</name>
<evidence type="ECO:0000313" key="9">
    <source>
        <dbReference type="Proteomes" id="UP000601435"/>
    </source>
</evidence>
<dbReference type="InterPro" id="IPR029063">
    <property type="entry name" value="SAM-dependent_MTases_sf"/>
</dbReference>
<dbReference type="EC" id="2.1.1.33" evidence="2"/>
<comment type="catalytic activity">
    <reaction evidence="1">
        <text>guanosine(46) in tRNA + S-adenosyl-L-methionine = N(7)-methylguanosine(46) in tRNA + S-adenosyl-L-homocysteine</text>
        <dbReference type="Rhea" id="RHEA:42708"/>
        <dbReference type="Rhea" id="RHEA-COMP:10188"/>
        <dbReference type="Rhea" id="RHEA-COMP:10189"/>
        <dbReference type="ChEBI" id="CHEBI:57856"/>
        <dbReference type="ChEBI" id="CHEBI:59789"/>
        <dbReference type="ChEBI" id="CHEBI:74269"/>
        <dbReference type="ChEBI" id="CHEBI:74480"/>
        <dbReference type="EC" id="2.1.1.33"/>
    </reaction>
</comment>
<gene>
    <name evidence="8" type="primary">trmB</name>
    <name evidence="8" type="ORF">SNEC2469_LOCUS3335</name>
</gene>
<dbReference type="PANTHER" id="PTHR23417">
    <property type="entry name" value="3-DEOXY-D-MANNO-OCTULOSONIC-ACID TRANSFERASE/TRNA GUANINE-N 7 - -METHYLTRANSFERASE"/>
    <property type="match status" value="1"/>
</dbReference>
<organism evidence="8 9">
    <name type="scientific">Symbiodinium necroappetens</name>
    <dbReference type="NCBI Taxonomy" id="1628268"/>
    <lineage>
        <taxon>Eukaryota</taxon>
        <taxon>Sar</taxon>
        <taxon>Alveolata</taxon>
        <taxon>Dinophyceae</taxon>
        <taxon>Suessiales</taxon>
        <taxon>Symbiodiniaceae</taxon>
        <taxon>Symbiodinium</taxon>
    </lineage>
</organism>
<dbReference type="GO" id="GO:0043527">
    <property type="term" value="C:tRNA methyltransferase complex"/>
    <property type="evidence" value="ECO:0007669"/>
    <property type="project" value="TreeGrafter"/>
</dbReference>
<dbReference type="Proteomes" id="UP000601435">
    <property type="component" value="Unassembled WGS sequence"/>
</dbReference>
<evidence type="ECO:0000256" key="5">
    <source>
        <dbReference type="ARBA" id="ARBA00022691"/>
    </source>
</evidence>
<dbReference type="InterPro" id="IPR011990">
    <property type="entry name" value="TPR-like_helical_dom_sf"/>
</dbReference>
<dbReference type="InterPro" id="IPR003358">
    <property type="entry name" value="tRNA_(Gua-N-7)_MeTrfase_Trmb"/>
</dbReference>
<dbReference type="PROSITE" id="PS51625">
    <property type="entry name" value="SAM_MT_TRMB"/>
    <property type="match status" value="1"/>
</dbReference>
<dbReference type="Gene3D" id="1.25.40.10">
    <property type="entry name" value="Tetratricopeptide repeat domain"/>
    <property type="match status" value="1"/>
</dbReference>
<evidence type="ECO:0000313" key="8">
    <source>
        <dbReference type="EMBL" id="CAE7227878.1"/>
    </source>
</evidence>
<dbReference type="GO" id="GO:0008176">
    <property type="term" value="F:tRNA (guanine(46)-N7)-methyltransferase activity"/>
    <property type="evidence" value="ECO:0007669"/>
    <property type="project" value="UniProtKB-EC"/>
</dbReference>
<dbReference type="AlphaFoldDB" id="A0A812KPU4"/>
<protein>
    <recommendedName>
        <fullName evidence="2">tRNA (guanine(46)-N(7))-methyltransferase</fullName>
        <ecNumber evidence="2">2.1.1.33</ecNumber>
    </recommendedName>
</protein>
<dbReference type="Gene3D" id="3.40.50.150">
    <property type="entry name" value="Vaccinia Virus protein VP39"/>
    <property type="match status" value="1"/>
</dbReference>
<keyword evidence="9" id="KW-1185">Reference proteome</keyword>
<evidence type="ECO:0000256" key="1">
    <source>
        <dbReference type="ARBA" id="ARBA00000142"/>
    </source>
</evidence>
<evidence type="ECO:0000256" key="7">
    <source>
        <dbReference type="SAM" id="MobiDB-lite"/>
    </source>
</evidence>
<dbReference type="Pfam" id="PF02390">
    <property type="entry name" value="Methyltransf_4"/>
    <property type="match status" value="1"/>
</dbReference>
<keyword evidence="4" id="KW-0808">Transferase</keyword>
<dbReference type="EMBL" id="CAJNJA010007698">
    <property type="protein sequence ID" value="CAE7227878.1"/>
    <property type="molecule type" value="Genomic_DNA"/>
</dbReference>
<keyword evidence="3" id="KW-0489">Methyltransferase</keyword>
<feature type="region of interest" description="Disordered" evidence="7">
    <location>
        <begin position="137"/>
        <end position="158"/>
    </location>
</feature>
<proteinExistence type="predicted"/>
<dbReference type="SUPFAM" id="SSF53335">
    <property type="entry name" value="S-adenosyl-L-methionine-dependent methyltransferases"/>
    <property type="match status" value="1"/>
</dbReference>
<comment type="caution">
    <text evidence="8">The sequence shown here is derived from an EMBL/GenBank/DDBJ whole genome shotgun (WGS) entry which is preliminary data.</text>
</comment>